<dbReference type="HAMAP" id="MF_00382">
    <property type="entry name" value="Ribosomal_bL20"/>
    <property type="match status" value="1"/>
</dbReference>
<dbReference type="Pfam" id="PF00453">
    <property type="entry name" value="Ribosomal_L20"/>
    <property type="match status" value="1"/>
</dbReference>
<sequence>MPRVKRGVMVKKRHNKIIKQAKGYFSSRKNVFQTANEAVAKAGNYAYRDRRVKKRDFRRLWIARIGAACRNGGTRYSVFIHALGQAGIDLDRKVLADMVINDPAAFTALLKQVGVAG</sequence>
<keyword evidence="9" id="KW-1185">Reference proteome</keyword>
<comment type="caution">
    <text evidence="8">The sequence shown here is derived from an EMBL/GenBank/DDBJ whole genome shotgun (WGS) entry which is preliminary data.</text>
</comment>
<evidence type="ECO:0000256" key="1">
    <source>
        <dbReference type="ARBA" id="ARBA00007698"/>
    </source>
</evidence>
<protein>
    <recommendedName>
        <fullName evidence="5 6">Large ribosomal subunit protein bL20</fullName>
    </recommendedName>
</protein>
<evidence type="ECO:0000256" key="2">
    <source>
        <dbReference type="ARBA" id="ARBA00022980"/>
    </source>
</evidence>
<proteinExistence type="inferred from homology"/>
<dbReference type="EMBL" id="JACHGW010000005">
    <property type="protein sequence ID" value="MBB6053082.1"/>
    <property type="molecule type" value="Genomic_DNA"/>
</dbReference>
<dbReference type="RefSeq" id="WP_184203024.1">
    <property type="nucleotide sequence ID" value="NZ_JACHGW010000005.1"/>
</dbReference>
<dbReference type="CDD" id="cd07026">
    <property type="entry name" value="Ribosomal_L20"/>
    <property type="match status" value="1"/>
</dbReference>
<dbReference type="GO" id="GO:0005840">
    <property type="term" value="C:ribosome"/>
    <property type="evidence" value="ECO:0007669"/>
    <property type="project" value="UniProtKB-KW"/>
</dbReference>
<dbReference type="FunFam" id="1.10.1900.20:FF:000001">
    <property type="entry name" value="50S ribosomal protein L20"/>
    <property type="match status" value="1"/>
</dbReference>
<dbReference type="GO" id="GO:0019843">
    <property type="term" value="F:rRNA binding"/>
    <property type="evidence" value="ECO:0007669"/>
    <property type="project" value="UniProtKB-UniRule"/>
</dbReference>
<organism evidence="8 9">
    <name type="scientific">Armatimonas rosea</name>
    <dbReference type="NCBI Taxonomy" id="685828"/>
    <lineage>
        <taxon>Bacteria</taxon>
        <taxon>Bacillati</taxon>
        <taxon>Armatimonadota</taxon>
        <taxon>Armatimonadia</taxon>
        <taxon>Armatimonadales</taxon>
        <taxon>Armatimonadaceae</taxon>
        <taxon>Armatimonas</taxon>
    </lineage>
</organism>
<dbReference type="InterPro" id="IPR035566">
    <property type="entry name" value="Ribosomal_protein_bL20_C"/>
</dbReference>
<keyword evidence="6 7" id="KW-0694">RNA-binding</keyword>
<evidence type="ECO:0000256" key="4">
    <source>
        <dbReference type="ARBA" id="ARBA00024775"/>
    </source>
</evidence>
<evidence type="ECO:0000256" key="5">
    <source>
        <dbReference type="ARBA" id="ARBA00035172"/>
    </source>
</evidence>
<dbReference type="GO" id="GO:1990904">
    <property type="term" value="C:ribonucleoprotein complex"/>
    <property type="evidence" value="ECO:0007669"/>
    <property type="project" value="UniProtKB-KW"/>
</dbReference>
<evidence type="ECO:0000256" key="6">
    <source>
        <dbReference type="HAMAP-Rule" id="MF_00382"/>
    </source>
</evidence>
<accession>A0A7W9SUI5</accession>
<keyword evidence="2 6" id="KW-0689">Ribosomal protein</keyword>
<evidence type="ECO:0000313" key="8">
    <source>
        <dbReference type="EMBL" id="MBB6053082.1"/>
    </source>
</evidence>
<dbReference type="GO" id="GO:0006412">
    <property type="term" value="P:translation"/>
    <property type="evidence" value="ECO:0007669"/>
    <property type="project" value="InterPro"/>
</dbReference>
<dbReference type="SUPFAM" id="SSF74731">
    <property type="entry name" value="Ribosomal protein L20"/>
    <property type="match status" value="1"/>
</dbReference>
<reference evidence="8 9" key="1">
    <citation type="submission" date="2020-08" db="EMBL/GenBank/DDBJ databases">
        <title>Genomic Encyclopedia of Type Strains, Phase IV (KMG-IV): sequencing the most valuable type-strain genomes for metagenomic binning, comparative biology and taxonomic classification.</title>
        <authorList>
            <person name="Goeker M."/>
        </authorList>
    </citation>
    <scope>NUCLEOTIDE SEQUENCE [LARGE SCALE GENOMIC DNA]</scope>
    <source>
        <strain evidence="8 9">DSM 23562</strain>
    </source>
</reference>
<dbReference type="InterPro" id="IPR005813">
    <property type="entry name" value="Ribosomal_bL20"/>
</dbReference>
<name>A0A7W9SUI5_ARMRO</name>
<evidence type="ECO:0000256" key="7">
    <source>
        <dbReference type="RuleBase" id="RU000560"/>
    </source>
</evidence>
<dbReference type="Gene3D" id="1.10.1900.20">
    <property type="entry name" value="Ribosomal protein L20"/>
    <property type="match status" value="1"/>
</dbReference>
<dbReference type="AlphaFoldDB" id="A0A7W9SUI5"/>
<comment type="similarity">
    <text evidence="1 6 7">Belongs to the bacterial ribosomal protein bL20 family.</text>
</comment>
<dbReference type="Gene3D" id="6.10.160.10">
    <property type="match status" value="1"/>
</dbReference>
<dbReference type="GO" id="GO:0003735">
    <property type="term" value="F:structural constituent of ribosome"/>
    <property type="evidence" value="ECO:0007669"/>
    <property type="project" value="InterPro"/>
</dbReference>
<evidence type="ECO:0000256" key="3">
    <source>
        <dbReference type="ARBA" id="ARBA00023274"/>
    </source>
</evidence>
<keyword evidence="6 7" id="KW-0699">rRNA-binding</keyword>
<evidence type="ECO:0000313" key="9">
    <source>
        <dbReference type="Proteomes" id="UP000520814"/>
    </source>
</evidence>
<dbReference type="GO" id="GO:0000027">
    <property type="term" value="P:ribosomal large subunit assembly"/>
    <property type="evidence" value="ECO:0007669"/>
    <property type="project" value="UniProtKB-UniRule"/>
</dbReference>
<keyword evidence="3 6" id="KW-0687">Ribonucleoprotein</keyword>
<dbReference type="Proteomes" id="UP000520814">
    <property type="component" value="Unassembled WGS sequence"/>
</dbReference>
<dbReference type="PANTHER" id="PTHR10986">
    <property type="entry name" value="39S RIBOSOMAL PROTEIN L20"/>
    <property type="match status" value="1"/>
</dbReference>
<dbReference type="PRINTS" id="PR00062">
    <property type="entry name" value="RIBOSOMALL20"/>
</dbReference>
<comment type="function">
    <text evidence="4 6 7">Binds directly to 23S ribosomal RNA and is necessary for the in vitro assembly process of the 50S ribosomal subunit. It is not involved in the protein synthesizing functions of that subunit.</text>
</comment>
<dbReference type="NCBIfam" id="TIGR01032">
    <property type="entry name" value="rplT_bact"/>
    <property type="match status" value="1"/>
</dbReference>
<gene>
    <name evidence="6" type="primary">rplT</name>
    <name evidence="8" type="ORF">HNQ39_004914</name>
</gene>